<dbReference type="OrthoDB" id="202825at2759"/>
<dbReference type="Gene3D" id="3.30.470.20">
    <property type="entry name" value="ATP-grasp fold, B domain"/>
    <property type="match status" value="1"/>
</dbReference>
<dbReference type="SUPFAM" id="SSF56059">
    <property type="entry name" value="Glutathione synthetase ATP-binding domain-like"/>
    <property type="match status" value="1"/>
</dbReference>
<evidence type="ECO:0000256" key="1">
    <source>
        <dbReference type="ARBA" id="ARBA00006820"/>
    </source>
</evidence>
<evidence type="ECO:0000313" key="7">
    <source>
        <dbReference type="EMBL" id="EDW60327.1"/>
    </source>
</evidence>
<proteinExistence type="inferred from homology"/>
<evidence type="ECO:0000256" key="4">
    <source>
        <dbReference type="ARBA" id="ARBA00022741"/>
    </source>
</evidence>
<gene>
    <name evidence="7" type="primary">Dvir\GJ20920</name>
    <name evidence="7" type="ORF">Dvir_GJ20920</name>
</gene>
<keyword evidence="8" id="KW-1185">Reference proteome</keyword>
<dbReference type="GO" id="GO:0015631">
    <property type="term" value="F:tubulin binding"/>
    <property type="evidence" value="ECO:0007669"/>
    <property type="project" value="TreeGrafter"/>
</dbReference>
<evidence type="ECO:0000256" key="3">
    <source>
        <dbReference type="ARBA" id="ARBA00022701"/>
    </source>
</evidence>
<keyword evidence="3" id="KW-0493">Microtubule</keyword>
<evidence type="ECO:0000256" key="6">
    <source>
        <dbReference type="SAM" id="MobiDB-lite"/>
    </source>
</evidence>
<evidence type="ECO:0000256" key="5">
    <source>
        <dbReference type="ARBA" id="ARBA00022840"/>
    </source>
</evidence>
<keyword evidence="5" id="KW-0067">ATP-binding</keyword>
<dbReference type="PANTHER" id="PTHR12241">
    <property type="entry name" value="TUBULIN POLYGLUTAMYLASE"/>
    <property type="match status" value="1"/>
</dbReference>
<dbReference type="FunFam" id="3.30.470.20:FF:000009">
    <property type="entry name" value="tubulin polyglutamylase TTLL5 isoform X1"/>
    <property type="match status" value="1"/>
</dbReference>
<dbReference type="Proteomes" id="UP000008792">
    <property type="component" value="Unassembled WGS sequence"/>
</dbReference>
<dbReference type="KEGG" id="dvi:6626397"/>
<evidence type="ECO:0000313" key="8">
    <source>
        <dbReference type="Proteomes" id="UP000008792"/>
    </source>
</evidence>
<dbReference type="PhylomeDB" id="B4LQ04"/>
<organism evidence="7 8">
    <name type="scientific">Drosophila virilis</name>
    <name type="common">Fruit fly</name>
    <dbReference type="NCBI Taxonomy" id="7244"/>
    <lineage>
        <taxon>Eukaryota</taxon>
        <taxon>Metazoa</taxon>
        <taxon>Ecdysozoa</taxon>
        <taxon>Arthropoda</taxon>
        <taxon>Hexapoda</taxon>
        <taxon>Insecta</taxon>
        <taxon>Pterygota</taxon>
        <taxon>Neoptera</taxon>
        <taxon>Endopterygota</taxon>
        <taxon>Diptera</taxon>
        <taxon>Brachycera</taxon>
        <taxon>Muscomorpha</taxon>
        <taxon>Ephydroidea</taxon>
        <taxon>Drosophilidae</taxon>
        <taxon>Drosophila</taxon>
    </lineage>
</organism>
<dbReference type="STRING" id="7244.B4LQ04"/>
<evidence type="ECO:0000256" key="2">
    <source>
        <dbReference type="ARBA" id="ARBA00022598"/>
    </source>
</evidence>
<feature type="region of interest" description="Disordered" evidence="6">
    <location>
        <begin position="42"/>
        <end position="62"/>
    </location>
</feature>
<dbReference type="GO" id="GO:0070740">
    <property type="term" value="F:tubulin-glutamic acid ligase activity"/>
    <property type="evidence" value="ECO:0007669"/>
    <property type="project" value="TreeGrafter"/>
</dbReference>
<comment type="similarity">
    <text evidence="1">Belongs to the tubulin--tyrosine ligase family.</text>
</comment>
<dbReference type="GO" id="GO:0000226">
    <property type="term" value="P:microtubule cytoskeleton organization"/>
    <property type="evidence" value="ECO:0007669"/>
    <property type="project" value="TreeGrafter"/>
</dbReference>
<dbReference type="FunCoup" id="B4LQ04">
    <property type="interactions" value="9"/>
</dbReference>
<keyword evidence="2" id="KW-0436">Ligase</keyword>
<feature type="compositionally biased region" description="Polar residues" evidence="6">
    <location>
        <begin position="45"/>
        <end position="62"/>
    </location>
</feature>
<dbReference type="GO" id="GO:0005524">
    <property type="term" value="F:ATP binding"/>
    <property type="evidence" value="ECO:0007669"/>
    <property type="project" value="UniProtKB-KW"/>
</dbReference>
<protein>
    <recommendedName>
        <fullName evidence="9">Tubulin polyglutamylase TTLL13</fullName>
    </recommendedName>
</protein>
<dbReference type="PANTHER" id="PTHR12241:SF161">
    <property type="entry name" value="TUBULIN POLYGLUTAMYLASE TTLL6"/>
    <property type="match status" value="1"/>
</dbReference>
<dbReference type="GO" id="GO:0005874">
    <property type="term" value="C:microtubule"/>
    <property type="evidence" value="ECO:0007669"/>
    <property type="project" value="UniProtKB-KW"/>
</dbReference>
<dbReference type="eggNOG" id="KOG2158">
    <property type="taxonomic scope" value="Eukaryota"/>
</dbReference>
<dbReference type="PROSITE" id="PS51221">
    <property type="entry name" value="TTL"/>
    <property type="match status" value="1"/>
</dbReference>
<dbReference type="OMA" id="RIMPPRD"/>
<accession>B4LQ04</accession>
<name>B4LQ04_DROVI</name>
<reference evidence="7 8" key="1">
    <citation type="journal article" date="2007" name="Nature">
        <title>Evolution of genes and genomes on the Drosophila phylogeny.</title>
        <authorList>
            <consortium name="Drosophila 12 Genomes Consortium"/>
            <person name="Clark A.G."/>
            <person name="Eisen M.B."/>
            <person name="Smith D.R."/>
            <person name="Bergman C.M."/>
            <person name="Oliver B."/>
            <person name="Markow T.A."/>
            <person name="Kaufman T.C."/>
            <person name="Kellis M."/>
            <person name="Gelbart W."/>
            <person name="Iyer V.N."/>
            <person name="Pollard D.A."/>
            <person name="Sackton T.B."/>
            <person name="Larracuente A.M."/>
            <person name="Singh N.D."/>
            <person name="Abad J.P."/>
            <person name="Abt D.N."/>
            <person name="Adryan B."/>
            <person name="Aguade M."/>
            <person name="Akashi H."/>
            <person name="Anderson W.W."/>
            <person name="Aquadro C.F."/>
            <person name="Ardell D.H."/>
            <person name="Arguello R."/>
            <person name="Artieri C.G."/>
            <person name="Barbash D.A."/>
            <person name="Barker D."/>
            <person name="Barsanti P."/>
            <person name="Batterham P."/>
            <person name="Batzoglou S."/>
            <person name="Begun D."/>
            <person name="Bhutkar A."/>
            <person name="Blanco E."/>
            <person name="Bosak S.A."/>
            <person name="Bradley R.K."/>
            <person name="Brand A.D."/>
            <person name="Brent M.R."/>
            <person name="Brooks A.N."/>
            <person name="Brown R.H."/>
            <person name="Butlin R.K."/>
            <person name="Caggese C."/>
            <person name="Calvi B.R."/>
            <person name="Bernardo de Carvalho A."/>
            <person name="Caspi A."/>
            <person name="Castrezana S."/>
            <person name="Celniker S.E."/>
            <person name="Chang J.L."/>
            <person name="Chapple C."/>
            <person name="Chatterji S."/>
            <person name="Chinwalla A."/>
            <person name="Civetta A."/>
            <person name="Clifton S.W."/>
            <person name="Comeron J.M."/>
            <person name="Costello J.C."/>
            <person name="Coyne J.A."/>
            <person name="Daub J."/>
            <person name="David R.G."/>
            <person name="Delcher A.L."/>
            <person name="Delehaunty K."/>
            <person name="Do C.B."/>
            <person name="Ebling H."/>
            <person name="Edwards K."/>
            <person name="Eickbush T."/>
            <person name="Evans J.D."/>
            <person name="Filipski A."/>
            <person name="Findeiss S."/>
            <person name="Freyhult E."/>
            <person name="Fulton L."/>
            <person name="Fulton R."/>
            <person name="Garcia A.C."/>
            <person name="Gardiner A."/>
            <person name="Garfield D.A."/>
            <person name="Garvin B.E."/>
            <person name="Gibson G."/>
            <person name="Gilbert D."/>
            <person name="Gnerre S."/>
            <person name="Godfrey J."/>
            <person name="Good R."/>
            <person name="Gotea V."/>
            <person name="Gravely B."/>
            <person name="Greenberg A.J."/>
            <person name="Griffiths-Jones S."/>
            <person name="Gross S."/>
            <person name="Guigo R."/>
            <person name="Gustafson E.A."/>
            <person name="Haerty W."/>
            <person name="Hahn M.W."/>
            <person name="Halligan D.L."/>
            <person name="Halpern A.L."/>
            <person name="Halter G.M."/>
            <person name="Han M.V."/>
            <person name="Heger A."/>
            <person name="Hillier L."/>
            <person name="Hinrichs A.S."/>
            <person name="Holmes I."/>
            <person name="Hoskins R.A."/>
            <person name="Hubisz M.J."/>
            <person name="Hultmark D."/>
            <person name="Huntley M.A."/>
            <person name="Jaffe D.B."/>
            <person name="Jagadeeshan S."/>
            <person name="Jeck W.R."/>
            <person name="Johnson J."/>
            <person name="Jones C.D."/>
            <person name="Jordan W.C."/>
            <person name="Karpen G.H."/>
            <person name="Kataoka E."/>
            <person name="Keightley P.D."/>
            <person name="Kheradpour P."/>
            <person name="Kirkness E.F."/>
            <person name="Koerich L.B."/>
            <person name="Kristiansen K."/>
            <person name="Kudrna D."/>
            <person name="Kulathinal R.J."/>
            <person name="Kumar S."/>
            <person name="Kwok R."/>
            <person name="Lander E."/>
            <person name="Langley C.H."/>
            <person name="Lapoint R."/>
            <person name="Lazzaro B.P."/>
            <person name="Lee S.J."/>
            <person name="Levesque L."/>
            <person name="Li R."/>
            <person name="Lin C.F."/>
            <person name="Lin M.F."/>
            <person name="Lindblad-Toh K."/>
            <person name="Llopart A."/>
            <person name="Long M."/>
            <person name="Low L."/>
            <person name="Lozovsky E."/>
            <person name="Lu J."/>
            <person name="Luo M."/>
            <person name="Machado C.A."/>
            <person name="Makalowski W."/>
            <person name="Marzo M."/>
            <person name="Matsuda M."/>
            <person name="Matzkin L."/>
            <person name="McAllister B."/>
            <person name="McBride C.S."/>
            <person name="McKernan B."/>
            <person name="McKernan K."/>
            <person name="Mendez-Lago M."/>
            <person name="Minx P."/>
            <person name="Mollenhauer M.U."/>
            <person name="Montooth K."/>
            <person name="Mount S.M."/>
            <person name="Mu X."/>
            <person name="Myers E."/>
            <person name="Negre B."/>
            <person name="Newfeld S."/>
            <person name="Nielsen R."/>
            <person name="Noor M.A."/>
            <person name="O'Grady P."/>
            <person name="Pachter L."/>
            <person name="Papaceit M."/>
            <person name="Parisi M.J."/>
            <person name="Parisi M."/>
            <person name="Parts L."/>
            <person name="Pedersen J.S."/>
            <person name="Pesole G."/>
            <person name="Phillippy A.M."/>
            <person name="Ponting C.P."/>
            <person name="Pop M."/>
            <person name="Porcelli D."/>
            <person name="Powell J.R."/>
            <person name="Prohaska S."/>
            <person name="Pruitt K."/>
            <person name="Puig M."/>
            <person name="Quesneville H."/>
            <person name="Ram K.R."/>
            <person name="Rand D."/>
            <person name="Rasmussen M.D."/>
            <person name="Reed L.K."/>
            <person name="Reenan R."/>
            <person name="Reily A."/>
            <person name="Remington K.A."/>
            <person name="Rieger T.T."/>
            <person name="Ritchie M.G."/>
            <person name="Robin C."/>
            <person name="Rogers Y.H."/>
            <person name="Rohde C."/>
            <person name="Rozas J."/>
            <person name="Rubenfield M.J."/>
            <person name="Ruiz A."/>
            <person name="Russo S."/>
            <person name="Salzberg S.L."/>
            <person name="Sanchez-Gracia A."/>
            <person name="Saranga D.J."/>
            <person name="Sato H."/>
            <person name="Schaeffer S.W."/>
            <person name="Schatz M.C."/>
            <person name="Schlenke T."/>
            <person name="Schwartz R."/>
            <person name="Segarra C."/>
            <person name="Singh R.S."/>
            <person name="Sirot L."/>
            <person name="Sirota M."/>
            <person name="Sisneros N.B."/>
            <person name="Smith C.D."/>
            <person name="Smith T.F."/>
            <person name="Spieth J."/>
            <person name="Stage D.E."/>
            <person name="Stark A."/>
            <person name="Stephan W."/>
            <person name="Strausberg R.L."/>
            <person name="Strempel S."/>
            <person name="Sturgill D."/>
            <person name="Sutton G."/>
            <person name="Sutton G.G."/>
            <person name="Tao W."/>
            <person name="Teichmann S."/>
            <person name="Tobari Y.N."/>
            <person name="Tomimura Y."/>
            <person name="Tsolas J.M."/>
            <person name="Valente V.L."/>
            <person name="Venter E."/>
            <person name="Venter J.C."/>
            <person name="Vicario S."/>
            <person name="Vieira F.G."/>
            <person name="Vilella A.J."/>
            <person name="Villasante A."/>
            <person name="Walenz B."/>
            <person name="Wang J."/>
            <person name="Wasserman M."/>
            <person name="Watts T."/>
            <person name="Wilson D."/>
            <person name="Wilson R.K."/>
            <person name="Wing R.A."/>
            <person name="Wolfner M.F."/>
            <person name="Wong A."/>
            <person name="Wong G.K."/>
            <person name="Wu C.I."/>
            <person name="Wu G."/>
            <person name="Yamamoto D."/>
            <person name="Yang H.P."/>
            <person name="Yang S.P."/>
            <person name="Yorke J.A."/>
            <person name="Yoshida K."/>
            <person name="Zdobnov E."/>
            <person name="Zhang P."/>
            <person name="Zhang Y."/>
            <person name="Zimin A.V."/>
            <person name="Baldwin J."/>
            <person name="Abdouelleil A."/>
            <person name="Abdulkadir J."/>
            <person name="Abebe A."/>
            <person name="Abera B."/>
            <person name="Abreu J."/>
            <person name="Acer S.C."/>
            <person name="Aftuck L."/>
            <person name="Alexander A."/>
            <person name="An P."/>
            <person name="Anderson E."/>
            <person name="Anderson S."/>
            <person name="Arachi H."/>
            <person name="Azer M."/>
            <person name="Bachantsang P."/>
            <person name="Barry A."/>
            <person name="Bayul T."/>
            <person name="Berlin A."/>
            <person name="Bessette D."/>
            <person name="Bloom T."/>
            <person name="Blye J."/>
            <person name="Boguslavskiy L."/>
            <person name="Bonnet C."/>
            <person name="Boukhgalter B."/>
            <person name="Bourzgui I."/>
            <person name="Brown A."/>
            <person name="Cahill P."/>
            <person name="Channer S."/>
            <person name="Cheshatsang Y."/>
            <person name="Chuda L."/>
            <person name="Citroen M."/>
            <person name="Collymore A."/>
            <person name="Cooke P."/>
            <person name="Costello M."/>
            <person name="D'Aco K."/>
            <person name="Daza R."/>
            <person name="De Haan G."/>
            <person name="DeGray S."/>
            <person name="DeMaso C."/>
            <person name="Dhargay N."/>
            <person name="Dooley K."/>
            <person name="Dooley E."/>
            <person name="Doricent M."/>
            <person name="Dorje P."/>
            <person name="Dorjee K."/>
            <person name="Dupes A."/>
            <person name="Elong R."/>
            <person name="Falk J."/>
            <person name="Farina A."/>
            <person name="Faro S."/>
            <person name="Ferguson D."/>
            <person name="Fisher S."/>
            <person name="Foley C.D."/>
            <person name="Franke A."/>
            <person name="Friedrich D."/>
            <person name="Gadbois L."/>
            <person name="Gearin G."/>
            <person name="Gearin C.R."/>
            <person name="Giannoukos G."/>
            <person name="Goode T."/>
            <person name="Graham J."/>
            <person name="Grandbois E."/>
            <person name="Grewal S."/>
            <person name="Gyaltsen K."/>
            <person name="Hafez N."/>
            <person name="Hagos B."/>
            <person name="Hall J."/>
            <person name="Henson C."/>
            <person name="Hollinger A."/>
            <person name="Honan T."/>
            <person name="Huard M.D."/>
            <person name="Hughes L."/>
            <person name="Hurhula B."/>
            <person name="Husby M.E."/>
            <person name="Kamat A."/>
            <person name="Kanga B."/>
            <person name="Kashin S."/>
            <person name="Khazanovich D."/>
            <person name="Kisner P."/>
            <person name="Lance K."/>
            <person name="Lara M."/>
            <person name="Lee W."/>
            <person name="Lennon N."/>
            <person name="Letendre F."/>
            <person name="LeVine R."/>
            <person name="Lipovsky A."/>
            <person name="Liu X."/>
            <person name="Liu J."/>
            <person name="Liu S."/>
            <person name="Lokyitsang T."/>
            <person name="Lokyitsang Y."/>
            <person name="Lubonja R."/>
            <person name="Lui A."/>
            <person name="MacDonald P."/>
            <person name="Magnisalis V."/>
            <person name="Maru K."/>
            <person name="Matthews C."/>
            <person name="McCusker W."/>
            <person name="McDonough S."/>
            <person name="Mehta T."/>
            <person name="Meldrim J."/>
            <person name="Meneus L."/>
            <person name="Mihai O."/>
            <person name="Mihalev A."/>
            <person name="Mihova T."/>
            <person name="Mittelman R."/>
            <person name="Mlenga V."/>
            <person name="Montmayeur A."/>
            <person name="Mulrain L."/>
            <person name="Navidi A."/>
            <person name="Naylor J."/>
            <person name="Negash T."/>
            <person name="Nguyen T."/>
            <person name="Nguyen N."/>
            <person name="Nicol R."/>
            <person name="Norbu C."/>
            <person name="Norbu N."/>
            <person name="Novod N."/>
            <person name="O'Neill B."/>
            <person name="Osman S."/>
            <person name="Markiewicz E."/>
            <person name="Oyono O.L."/>
            <person name="Patti C."/>
            <person name="Phunkhang P."/>
            <person name="Pierre F."/>
            <person name="Priest M."/>
            <person name="Raghuraman S."/>
            <person name="Rege F."/>
            <person name="Reyes R."/>
            <person name="Rise C."/>
            <person name="Rogov P."/>
            <person name="Ross K."/>
            <person name="Ryan E."/>
            <person name="Settipalli S."/>
            <person name="Shea T."/>
            <person name="Sherpa N."/>
            <person name="Shi L."/>
            <person name="Shih D."/>
            <person name="Sparrow T."/>
            <person name="Spaulding J."/>
            <person name="Stalker J."/>
            <person name="Stange-Thomann N."/>
            <person name="Stavropoulos S."/>
            <person name="Stone C."/>
            <person name="Strader C."/>
            <person name="Tesfaye S."/>
            <person name="Thomson T."/>
            <person name="Thoulutsang Y."/>
            <person name="Thoulutsang D."/>
            <person name="Topham K."/>
            <person name="Topping I."/>
            <person name="Tsamla T."/>
            <person name="Vassiliev H."/>
            <person name="Vo A."/>
            <person name="Wangchuk T."/>
            <person name="Wangdi T."/>
            <person name="Weiand M."/>
            <person name="Wilkinson J."/>
            <person name="Wilson A."/>
            <person name="Yadav S."/>
            <person name="Young G."/>
            <person name="Yu Q."/>
            <person name="Zembek L."/>
            <person name="Zhong D."/>
            <person name="Zimmer A."/>
            <person name="Zwirko Z."/>
            <person name="Jaffe D.B."/>
            <person name="Alvarez P."/>
            <person name="Brockman W."/>
            <person name="Butler J."/>
            <person name="Chin C."/>
            <person name="Gnerre S."/>
            <person name="Grabherr M."/>
            <person name="Kleber M."/>
            <person name="Mauceli E."/>
            <person name="MacCallum I."/>
        </authorList>
    </citation>
    <scope>NUCLEOTIDE SEQUENCE [LARGE SCALE GENOMIC DNA]</scope>
    <source>
        <strain evidence="8">Tucson 15010-1051.87</strain>
    </source>
</reference>
<dbReference type="AlphaFoldDB" id="B4LQ04"/>
<dbReference type="GO" id="GO:0036064">
    <property type="term" value="C:ciliary basal body"/>
    <property type="evidence" value="ECO:0007669"/>
    <property type="project" value="TreeGrafter"/>
</dbReference>
<dbReference type="InterPro" id="IPR004344">
    <property type="entry name" value="TTL/TTLL_fam"/>
</dbReference>
<dbReference type="InParanoid" id="B4LQ04"/>
<sequence>MTTIKKFKSKKVSNQYTRYFDVKNLLRSDKTYRVADCTKAIGSPKNKQTRTQTTRSPGRSVSTTIQWQPIGNAFVDDARGSPYLLLSEDDTLVNEHTKKRRRQTTCHNVLHEPRLKLDPTGIEPLIRGIRISICVEHTRFPLIAKVTKGMGLTHVPEHRLWNVQWCDNTPHFDLLKSMKRFQQINHFPGMSEICRKDLLSRNLNRMLKMYPGDYRIFPKTWLLPTDTYDVAVYLNKHKRTFILKPYSSGQGRGIWLTNNLRSVGRQEKLICQSYVDKPLLIDGYKFDLRVYTLVTSVDPLRIFVYNEGLARFATHKYKPPALGNSNNMFMHLTNYCVNRRNSNYDAGSGNDGGSKRKLSAYNKWLVDHNYSVEEFWAAVDDAIIKTVISAWPVLKHNYHLCFPKHDKIQACFQLLGFDILVDWKLKPYILEVNHTPSLSGGEPVDYEVKRPLIRDTLNLISTPLVDKEEIIREDRAQLRDRLMRQQAHRRRAVTPSKSAVTPQRAAGGADLNQACSLGALAQQIAWEESHLGNYRRIMPPTNSDRVNYYFKFYNQFKEVSMFKENNTSKGRIRLNREHLKQQKLQQQLLTEQDQLRHLRQRKQKLQHIFLQKNTQNFSNLLKQKRMEALAIAKDIHLQKARLLQQNAGKERVGIWQMVDKQQVESNQDMDTSPDKMISVGARIRHKRSMAVIKSHRRSQRRQLQRRARRARRLERESRLDAEFLAKHAVNHAVGGRLQAGSSKIISTSSKAGLNQQQQQQMQLQLAARSKSKPRAKAKHRPARKIKSSAKLAKQAVCNKDVMDWMPQPINEADKQLQVEWRTQRTAAVNCGQFKEVLFHEMYERGHLTKNDIKQFPNLLYRILRDEINKDASVGGD</sequence>
<dbReference type="EMBL" id="CH940648">
    <property type="protein sequence ID" value="EDW60327.1"/>
    <property type="molecule type" value="Genomic_DNA"/>
</dbReference>
<dbReference type="HOGENOM" id="CLU_010131_7_4_1"/>
<evidence type="ECO:0008006" key="9">
    <source>
        <dbReference type="Google" id="ProtNLM"/>
    </source>
</evidence>
<dbReference type="Pfam" id="PF03133">
    <property type="entry name" value="TTL"/>
    <property type="match status" value="1"/>
</dbReference>
<keyword evidence="4" id="KW-0547">Nucleotide-binding</keyword>